<dbReference type="InterPro" id="IPR049730">
    <property type="entry name" value="SNF2/RAD54-like_C"/>
</dbReference>
<feature type="region of interest" description="Disordered" evidence="2">
    <location>
        <begin position="1"/>
        <end position="57"/>
    </location>
</feature>
<feature type="compositionally biased region" description="Basic and acidic residues" evidence="2">
    <location>
        <begin position="403"/>
        <end position="415"/>
    </location>
</feature>
<feature type="region of interest" description="Disordered" evidence="2">
    <location>
        <begin position="1017"/>
        <end position="1060"/>
    </location>
</feature>
<dbReference type="InterPro" id="IPR038718">
    <property type="entry name" value="SNF2-like_sf"/>
</dbReference>
<organism evidence="5 6">
    <name type="scientific">Hondaea fermentalgiana</name>
    <dbReference type="NCBI Taxonomy" id="2315210"/>
    <lineage>
        <taxon>Eukaryota</taxon>
        <taxon>Sar</taxon>
        <taxon>Stramenopiles</taxon>
        <taxon>Bigyra</taxon>
        <taxon>Labyrinthulomycetes</taxon>
        <taxon>Thraustochytrida</taxon>
        <taxon>Thraustochytriidae</taxon>
        <taxon>Hondaea</taxon>
    </lineage>
</organism>
<sequence length="1287" mass="143579">MEQHGEVAEAAASGSQDPRRGAQEEAQGQRQQTSGHGQNGQGMRIETQGRNRLKDAGSEFVGSQNTLNSLEALGIRAYNPDEVERNVVQQLERQMDAKGQSVKPLSVFLDEADLETKISAQGDDEVISIDQFSRMTTLLERSVASRMRARARNNSQGVDHSRTDELQIKLQLMRMLLARAKAKVAAEQRRAQAEARAQAQERARQDAARRAREEEARAKALEEARQHATSRLAAGKRSRQATDPFARKAKTVEARKRQRVADALDVGAAPEPPQAEIKPKSVVKAPSAAGKRPKKEKTKKTKSRKSKVSPAKKRTTPEEGYAECPLCFRHFPTDTIEAHASRCSTRGAARSGISGPDGEDDAFSNADDSDSAVSSPDSEQDGEEEEGAVEALSTSDGDATEAASKEPVSRHVMDDLHDEDYESRRVDAKQRNATWAFHWEQAVDDGKSEAEADAYAQEMEDADSGADDVAQRETSKYHRLEGGLRLPRRTWSKLFDYQREAMEWFWDLHRKSTGGILGDEMGLGKTVQMGSFLGALRCSKILEASIVACPATTIAQWVSELNTWAPQTRIYVLHSSGLAMAEGQYSRAKVIAQAVKHKAILVTTYQGLRMSRDLLLRRRWGYVVLDEGHKVRNPDAEITMVCKQFQTYHRIIMSGSPIQNNLRELWTLVDFVAPGLLGTLPMFERSFSIPINQGGYASASAAQVQAAYQCAKVLKETIDPHLIRRMKKDVAQSLPEKHEQIIFCNLTRVQRDAYKAFIARPEVEELIHSTRGQGSSSRTTFKLIRALQHICNHPDIYFDKLRQAAALKGKDAWEALLTNEADDASGGDWIKRDPLDRMVNRSGKLMVLRIIMRNWFQEGHRVLLFSQGRLMLDILQRFLELEGYPFLRMDGTTQVSTRSKLINRFNDRKQGVFVFLLTTKVGGLGINLTGANRVLIYDPDWNPSTDTQARERAWRIGQTRQVTIYRLITGGTIEEKIYHRQIFKQYLSNKILTDARQSRFSKVSNMRDLFSLDESGGLANEEQRKESKKEKSKTSFSLRRKKRRQQQQQNLDGVNQEPEELTAAEVEANEAAARRAVAAVHTETSELFGGDNVEGGGAAGSNSTGGGDGNILGSLFDHSGFRQAFEHNVVERAASSTPDQRIVAEEALRIARRAAEALRRDQERTRRDASTVHIPTWTGQSGDAGRFGGAASAQLLQRLREQGSSTAAAESHIQALLADTNDPHMRLLRELLAFLSSGSEARDTGEILAHFANHPDRPDAELFRQMLRQLANLRNGRWVVKPAFATQ</sequence>
<dbReference type="GO" id="GO:0005634">
    <property type="term" value="C:nucleus"/>
    <property type="evidence" value="ECO:0007669"/>
    <property type="project" value="TreeGrafter"/>
</dbReference>
<dbReference type="InParanoid" id="A0A2R5GJA0"/>
<dbReference type="GO" id="GO:0016787">
    <property type="term" value="F:hydrolase activity"/>
    <property type="evidence" value="ECO:0007669"/>
    <property type="project" value="UniProtKB-KW"/>
</dbReference>
<feature type="region of interest" description="Disordered" evidence="2">
    <location>
        <begin position="191"/>
        <end position="324"/>
    </location>
</feature>
<evidence type="ECO:0000313" key="5">
    <source>
        <dbReference type="EMBL" id="GBG28733.1"/>
    </source>
</evidence>
<feature type="compositionally biased region" description="Basic and acidic residues" evidence="2">
    <location>
        <begin position="250"/>
        <end position="262"/>
    </location>
</feature>
<dbReference type="SUPFAM" id="SSF52540">
    <property type="entry name" value="P-loop containing nucleoside triphosphate hydrolases"/>
    <property type="match status" value="2"/>
</dbReference>
<feature type="compositionally biased region" description="Basic and acidic residues" evidence="2">
    <location>
        <begin position="191"/>
        <end position="226"/>
    </location>
</feature>
<feature type="region of interest" description="Disordered" evidence="2">
    <location>
        <begin position="1159"/>
        <end position="1185"/>
    </location>
</feature>
<dbReference type="FunFam" id="3.40.50.10810:FF:000094">
    <property type="entry name" value="DNA excision repair protein ERCC-6"/>
    <property type="match status" value="1"/>
</dbReference>
<keyword evidence="6" id="KW-1185">Reference proteome</keyword>
<proteinExistence type="predicted"/>
<dbReference type="Pfam" id="PF00271">
    <property type="entry name" value="Helicase_C"/>
    <property type="match status" value="1"/>
</dbReference>
<accession>A0A2R5GJA0</accession>
<feature type="compositionally biased region" description="Basic and acidic residues" evidence="2">
    <location>
        <begin position="1159"/>
        <end position="1170"/>
    </location>
</feature>
<dbReference type="PROSITE" id="PS51192">
    <property type="entry name" value="HELICASE_ATP_BIND_1"/>
    <property type="match status" value="1"/>
</dbReference>
<feature type="compositionally biased region" description="Acidic residues" evidence="2">
    <location>
        <begin position="378"/>
        <end position="388"/>
    </location>
</feature>
<dbReference type="InterPro" id="IPR027417">
    <property type="entry name" value="P-loop_NTPase"/>
</dbReference>
<dbReference type="SMART" id="SM00490">
    <property type="entry name" value="HELICc"/>
    <property type="match status" value="1"/>
</dbReference>
<dbReference type="PROSITE" id="PS51194">
    <property type="entry name" value="HELICASE_CTER"/>
    <property type="match status" value="1"/>
</dbReference>
<dbReference type="GO" id="GO:0008094">
    <property type="term" value="F:ATP-dependent activity, acting on DNA"/>
    <property type="evidence" value="ECO:0007669"/>
    <property type="project" value="TreeGrafter"/>
</dbReference>
<feature type="domain" description="Helicase ATP-binding" evidence="3">
    <location>
        <begin position="506"/>
        <end position="675"/>
    </location>
</feature>
<dbReference type="SMART" id="SM00487">
    <property type="entry name" value="DEXDc"/>
    <property type="match status" value="1"/>
</dbReference>
<dbReference type="PANTHER" id="PTHR45629">
    <property type="entry name" value="SNF2/RAD54 FAMILY MEMBER"/>
    <property type="match status" value="1"/>
</dbReference>
<evidence type="ECO:0000313" key="6">
    <source>
        <dbReference type="Proteomes" id="UP000241890"/>
    </source>
</evidence>
<feature type="compositionally biased region" description="Acidic residues" evidence="2">
    <location>
        <begin position="357"/>
        <end position="370"/>
    </location>
</feature>
<dbReference type="GO" id="GO:0005524">
    <property type="term" value="F:ATP binding"/>
    <property type="evidence" value="ECO:0007669"/>
    <property type="project" value="InterPro"/>
</dbReference>
<evidence type="ECO:0000256" key="2">
    <source>
        <dbReference type="SAM" id="MobiDB-lite"/>
    </source>
</evidence>
<feature type="region of interest" description="Disordered" evidence="2">
    <location>
        <begin position="347"/>
        <end position="416"/>
    </location>
</feature>
<feature type="region of interest" description="Disordered" evidence="2">
    <location>
        <begin position="1086"/>
        <end position="1105"/>
    </location>
</feature>
<feature type="compositionally biased region" description="Basic and acidic residues" evidence="2">
    <location>
        <begin position="1021"/>
        <end position="1033"/>
    </location>
</feature>
<dbReference type="OrthoDB" id="413460at2759"/>
<gene>
    <name evidence="5" type="ORF">FCC1311_049542</name>
</gene>
<feature type="domain" description="Helicase C-terminal" evidence="4">
    <location>
        <begin position="847"/>
        <end position="1004"/>
    </location>
</feature>
<dbReference type="InterPro" id="IPR014001">
    <property type="entry name" value="Helicase_ATP-bd"/>
</dbReference>
<dbReference type="GO" id="GO:0006283">
    <property type="term" value="P:transcription-coupled nucleotide-excision repair"/>
    <property type="evidence" value="ECO:0007669"/>
    <property type="project" value="TreeGrafter"/>
</dbReference>
<dbReference type="Gene3D" id="3.40.50.10810">
    <property type="entry name" value="Tandem AAA-ATPase domain"/>
    <property type="match status" value="1"/>
</dbReference>
<protein>
    <submittedName>
        <fullName evidence="5">DNA repair protein rhp26</fullName>
    </submittedName>
</protein>
<dbReference type="Proteomes" id="UP000241890">
    <property type="component" value="Unassembled WGS sequence"/>
</dbReference>
<evidence type="ECO:0000256" key="1">
    <source>
        <dbReference type="ARBA" id="ARBA00022801"/>
    </source>
</evidence>
<dbReference type="EMBL" id="BEYU01000047">
    <property type="protein sequence ID" value="GBG28733.1"/>
    <property type="molecule type" value="Genomic_DNA"/>
</dbReference>
<comment type="caution">
    <text evidence="5">The sequence shown here is derived from an EMBL/GenBank/DDBJ whole genome shotgun (WGS) entry which is preliminary data.</text>
</comment>
<dbReference type="PANTHER" id="PTHR45629:SF7">
    <property type="entry name" value="DNA EXCISION REPAIR PROTEIN ERCC-6-RELATED"/>
    <property type="match status" value="1"/>
</dbReference>
<dbReference type="Pfam" id="PF00176">
    <property type="entry name" value="SNF2-rel_dom"/>
    <property type="match status" value="1"/>
</dbReference>
<dbReference type="Gene3D" id="3.40.50.300">
    <property type="entry name" value="P-loop containing nucleotide triphosphate hydrolases"/>
    <property type="match status" value="1"/>
</dbReference>
<feature type="compositionally biased region" description="Basic residues" evidence="2">
    <location>
        <begin position="291"/>
        <end position="314"/>
    </location>
</feature>
<dbReference type="InterPro" id="IPR001650">
    <property type="entry name" value="Helicase_C-like"/>
</dbReference>
<feature type="compositionally biased region" description="Basic and acidic residues" evidence="2">
    <location>
        <begin position="47"/>
        <end position="57"/>
    </location>
</feature>
<feature type="compositionally biased region" description="Gly residues" evidence="2">
    <location>
        <begin position="1092"/>
        <end position="1105"/>
    </location>
</feature>
<reference evidence="5 6" key="1">
    <citation type="submission" date="2017-12" db="EMBL/GenBank/DDBJ databases">
        <title>Sequencing, de novo assembly and annotation of complete genome of a new Thraustochytrid species, strain FCC1311.</title>
        <authorList>
            <person name="Sedici K."/>
            <person name="Godart F."/>
            <person name="Aiese Cigliano R."/>
            <person name="Sanseverino W."/>
            <person name="Barakat M."/>
            <person name="Ortet P."/>
            <person name="Marechal E."/>
            <person name="Cagnac O."/>
            <person name="Amato A."/>
        </authorList>
    </citation>
    <scope>NUCLEOTIDE SEQUENCE [LARGE SCALE GENOMIC DNA]</scope>
</reference>
<evidence type="ECO:0000259" key="4">
    <source>
        <dbReference type="PROSITE" id="PS51194"/>
    </source>
</evidence>
<dbReference type="InterPro" id="IPR000330">
    <property type="entry name" value="SNF2_N"/>
</dbReference>
<dbReference type="InterPro" id="IPR050496">
    <property type="entry name" value="SNF2_RAD54_helicase_repair"/>
</dbReference>
<dbReference type="CDD" id="cd18793">
    <property type="entry name" value="SF2_C_SNF"/>
    <property type="match status" value="1"/>
</dbReference>
<evidence type="ECO:0000259" key="3">
    <source>
        <dbReference type="PROSITE" id="PS51192"/>
    </source>
</evidence>
<keyword evidence="1" id="KW-0378">Hydrolase</keyword>
<name>A0A2R5GJA0_9STRA</name>